<comment type="caution">
    <text evidence="2">The sequence shown here is derived from an EMBL/GenBank/DDBJ whole genome shotgun (WGS) entry which is preliminary data.</text>
</comment>
<dbReference type="Proteomes" id="UP000674318">
    <property type="component" value="Chromosome 17"/>
</dbReference>
<dbReference type="OrthoDB" id="272391at2759"/>
<evidence type="ECO:0000313" key="3">
    <source>
        <dbReference type="Proteomes" id="UP000674318"/>
    </source>
</evidence>
<reference evidence="2 3" key="1">
    <citation type="submission" date="2021-02" db="EMBL/GenBank/DDBJ databases">
        <title>Porcisia hertigi Genome sequencing and assembly.</title>
        <authorList>
            <person name="Almutairi H."/>
            <person name="Gatherer D."/>
        </authorList>
    </citation>
    <scope>NUCLEOTIDE SEQUENCE [LARGE SCALE GENOMIC DNA]</scope>
    <source>
        <strain evidence="2 3">C119</strain>
    </source>
</reference>
<name>A0A836LGJ7_9TRYP</name>
<evidence type="ECO:0000313" key="2">
    <source>
        <dbReference type="EMBL" id="KAG5508130.1"/>
    </source>
</evidence>
<dbReference type="RefSeq" id="XP_067758019.1">
    <property type="nucleotide sequence ID" value="XM_067901344.1"/>
</dbReference>
<dbReference type="KEGG" id="phet:94291421"/>
<organism evidence="2 3">
    <name type="scientific">Porcisia hertigi</name>
    <dbReference type="NCBI Taxonomy" id="2761500"/>
    <lineage>
        <taxon>Eukaryota</taxon>
        <taxon>Discoba</taxon>
        <taxon>Euglenozoa</taxon>
        <taxon>Kinetoplastea</taxon>
        <taxon>Metakinetoplastina</taxon>
        <taxon>Trypanosomatida</taxon>
        <taxon>Trypanosomatidae</taxon>
        <taxon>Leishmaniinae</taxon>
        <taxon>Porcisia</taxon>
    </lineage>
</organism>
<evidence type="ECO:0000256" key="1">
    <source>
        <dbReference type="SAM" id="MobiDB-lite"/>
    </source>
</evidence>
<sequence>MADQGNALVVWGSTGRRLQFSIQDLKMPESLREAPNFHFYEKQWNTVASFWFNRVLKASALQSLSVEDIVNLIREDIEKRWDRRRQEQNIYKKRKRLLHSGGPAGDPSESVLLTNVTSFADYNAASESEQQNLVAALVERVQDCAKDKVSSWRVLLDDTAEPRLAKAARVEADPTTPGEHPSHAPDATPDFDDRVAVILSLSNKEKAATVIAHLHGSKFDNRRVLCRFWNEC</sequence>
<dbReference type="GeneID" id="94291421"/>
<proteinExistence type="predicted"/>
<dbReference type="EMBL" id="JAFJZO010000017">
    <property type="protein sequence ID" value="KAG5508130.1"/>
    <property type="molecule type" value="Genomic_DNA"/>
</dbReference>
<keyword evidence="3" id="KW-1185">Reference proteome</keyword>
<feature type="region of interest" description="Disordered" evidence="1">
    <location>
        <begin position="169"/>
        <end position="190"/>
    </location>
</feature>
<gene>
    <name evidence="2" type="ORF">JKF63_05382</name>
</gene>
<protein>
    <submittedName>
        <fullName evidence="2">Uncharacterized protein</fullName>
    </submittedName>
</protein>
<dbReference type="AlphaFoldDB" id="A0A836LGJ7"/>
<accession>A0A836LGJ7</accession>